<comment type="domain">
    <text evidence="6">The pseudokinase domain, the coiled-coil (CC), and C-terminal knob domain (CK) form a structural unit (PKC) that forms an extensive high-affinity interaction surface for PAN2.</text>
</comment>
<comment type="domain">
    <text evidence="6">The N-terminal zinc finger binds to poly(A) RNA.</text>
</comment>
<proteinExistence type="inferred from homology"/>
<comment type="caution">
    <text evidence="6">Lacks conserved residue(s) required for the propagation of feature annotation.</text>
</comment>
<accession>A0A9J6CBD1</accession>
<dbReference type="InterPro" id="IPR030844">
    <property type="entry name" value="PAN3"/>
</dbReference>
<name>A0A9J6CBD1_POLVA</name>
<keyword evidence="9" id="KW-1185">Reference proteome</keyword>
<reference evidence="8" key="1">
    <citation type="submission" date="2021-03" db="EMBL/GenBank/DDBJ databases">
        <title>Chromosome level genome of the anhydrobiotic midge Polypedilum vanderplanki.</title>
        <authorList>
            <person name="Yoshida Y."/>
            <person name="Kikawada T."/>
            <person name="Gusev O."/>
        </authorList>
    </citation>
    <scope>NUCLEOTIDE SEQUENCE</scope>
    <source>
        <strain evidence="8">NIAS01</strain>
        <tissue evidence="8">Whole body or cell culture</tissue>
    </source>
</reference>
<dbReference type="Pfam" id="PF18101">
    <property type="entry name" value="Pan3_CK"/>
    <property type="match status" value="1"/>
</dbReference>
<comment type="subunit">
    <text evidence="6">Homodimer. Forms a heterotrimer with a catalytic subunit PAN2 to form the poly(A)-nuclease (PAN) deadenylation complex. Interacts (via PAM-2 motif) with poly(A)-binding protein (via PABC domain), conferring substrate specificity of the enzyme complex.</text>
</comment>
<dbReference type="GO" id="GO:0008143">
    <property type="term" value="F:poly(A) binding"/>
    <property type="evidence" value="ECO:0007669"/>
    <property type="project" value="TreeGrafter"/>
</dbReference>
<feature type="binding site" evidence="6">
    <location>
        <begin position="316"/>
        <end position="323"/>
    </location>
    <ligand>
        <name>ATP</name>
        <dbReference type="ChEBI" id="CHEBI:30616"/>
    </ligand>
</feature>
<evidence type="ECO:0000256" key="5">
    <source>
        <dbReference type="ARBA" id="ARBA00023054"/>
    </source>
</evidence>
<dbReference type="GO" id="GO:0031251">
    <property type="term" value="C:PAN complex"/>
    <property type="evidence" value="ECO:0007669"/>
    <property type="project" value="UniProtKB-UniRule"/>
</dbReference>
<comment type="function">
    <text evidence="6">Regulatory subunit of the poly(A)-nuclease (PAN) deadenylation complex, one of two cytoplasmic mRNA deadenylases involved in general and miRNA-mediated mRNA turnover. PAN specifically shortens poly(A) tails of RNA and the activity is stimulated by poly(A)-binding protein (PABP). PAN deadenylation is followed by rapid degradation of the shortened mRNA tails by the CCR4-NOT complex. Deadenylated mRNAs are then degraded by two alternative mechanisms, namely exosome-mediated 3'-5' exonucleolytic degradation, or deadenlyation-dependent mRNA decaping and subsequent 5'-3' exonucleolytic degradation by XRN1. PAN3 acts as a positive regulator for PAN activity, recruiting the catalytic subunit PAN2 to mRNA via its interaction with RNA and PABP, and to miRNA targets via its interaction with GW182 family proteins.</text>
</comment>
<dbReference type="GO" id="GO:0000932">
    <property type="term" value="C:P-body"/>
    <property type="evidence" value="ECO:0007669"/>
    <property type="project" value="UniProtKB-SubCell"/>
</dbReference>
<keyword evidence="1 6" id="KW-0963">Cytoplasm</keyword>
<dbReference type="Gene3D" id="1.10.510.10">
    <property type="entry name" value="Transferase(Phosphotransferase) domain 1"/>
    <property type="match status" value="1"/>
</dbReference>
<dbReference type="HAMAP" id="MF_03181">
    <property type="entry name" value="PAN3"/>
    <property type="match status" value="1"/>
</dbReference>
<dbReference type="FunFam" id="1.10.510.10:FF:000451">
    <property type="entry name" value="PAN2-PAN3 deadenylation complex subunit PAN3"/>
    <property type="match status" value="1"/>
</dbReference>
<feature type="binding site" evidence="6">
    <location>
        <begin position="399"/>
        <end position="400"/>
    </location>
    <ligand>
        <name>ATP</name>
        <dbReference type="ChEBI" id="CHEBI:30616"/>
    </ligand>
</feature>
<dbReference type="AlphaFoldDB" id="A0A9J6CBD1"/>
<dbReference type="InterPro" id="IPR000719">
    <property type="entry name" value="Prot_kinase_dom"/>
</dbReference>
<feature type="domain" description="Protein kinase" evidence="7">
    <location>
        <begin position="233"/>
        <end position="511"/>
    </location>
</feature>
<dbReference type="InterPro" id="IPR011009">
    <property type="entry name" value="Kinase-like_dom_sf"/>
</dbReference>
<evidence type="ECO:0000256" key="1">
    <source>
        <dbReference type="ARBA" id="ARBA00022490"/>
    </source>
</evidence>
<dbReference type="PANTHER" id="PTHR12272:SF11">
    <property type="entry name" value="PAN2-PAN3 DEADENYLATION COMPLEX SUBUNIT PAN3"/>
    <property type="match status" value="1"/>
</dbReference>
<dbReference type="GO" id="GO:0000289">
    <property type="term" value="P:nuclear-transcribed mRNA poly(A) tail shortening"/>
    <property type="evidence" value="ECO:0007669"/>
    <property type="project" value="UniProtKB-UniRule"/>
</dbReference>
<dbReference type="GO" id="GO:0004672">
    <property type="term" value="F:protein kinase activity"/>
    <property type="evidence" value="ECO:0007669"/>
    <property type="project" value="InterPro"/>
</dbReference>
<dbReference type="GO" id="GO:0006397">
    <property type="term" value="P:mRNA processing"/>
    <property type="evidence" value="ECO:0007669"/>
    <property type="project" value="UniProtKB-KW"/>
</dbReference>
<dbReference type="PANTHER" id="PTHR12272">
    <property type="entry name" value="DEADENYLATION COMPLEX SUBUNIT PAN3"/>
    <property type="match status" value="1"/>
</dbReference>
<dbReference type="GO" id="GO:0005524">
    <property type="term" value="F:ATP binding"/>
    <property type="evidence" value="ECO:0007669"/>
    <property type="project" value="UniProtKB-UniRule"/>
</dbReference>
<sequence length="644" mass="72511">MEFYANGISNDIGYMGNPNLAANTYGSSLQQNSIESPISFNKKPQVSEFIPPSRLNSTSSPSFYNTYNNTSIVNGQNATPTKNYASTSYSITPIKNSNHRNYLRDSPQKIAPQESPPTIFSAATIHQENVGGTTYFYPQEQAASYQNEDPMPLPYSMTSMTMTDGYMYTPAPISSTTNSHVQQASIPQQQGKTLLSPAFFMAEDLRNSLLLKNEISNSIDHDSSNLPLEVDNYHSLSLLEASSNLPVPSSTYRAIQSSTGIKYCLRRLHGFRIQSVKLMMQVVDIWKKFSHPNCVTLREVFTTKAFGDNSLILVYDYHAGSQTLLAKYFTPSSNGYSSSSVGSAFSGDARPFSHKTTLQRTANGPILQESEIWNIIIQLTCGLRAIHQANLACRTLDPTKIITDDKRLRFSFLGITDIVTFDPNQQNPFQLINHYQQDDLTALGKLIVALCCRCLQSVHSNQIQHSIDLISRHYSSDLKNLITYLLSPNKMKSIVEVMPKIGARFYTHLELLESHCDMQENELLKEMENGRLNRLLVKLGTINERDLHMDVTWSETGNRYMLKLFRDYLFHTITPEGNPWLDMSHIVSSLNKLDAGTMEKVQLMSRDEQSVLVVTYAELKHCLDQAFNELTSFNVSLSHPLNSR</sequence>
<dbReference type="InterPro" id="IPR041332">
    <property type="entry name" value="Pan3_CK"/>
</dbReference>
<dbReference type="PROSITE" id="PS50011">
    <property type="entry name" value="PROTEIN_KINASE_DOM"/>
    <property type="match status" value="1"/>
</dbReference>
<comment type="subcellular location">
    <subcellularLocation>
        <location evidence="6">Cytoplasm</location>
        <location evidence="6">P-body</location>
    </subcellularLocation>
</comment>
<keyword evidence="3 6" id="KW-0547">Nucleotide-binding</keyword>
<feature type="region of interest" description="Knob domain" evidence="6">
    <location>
        <begin position="542"/>
        <end position="644"/>
    </location>
</feature>
<dbReference type="Gene3D" id="1.20.5.5160">
    <property type="match status" value="1"/>
</dbReference>
<dbReference type="OrthoDB" id="204958at2759"/>
<organism evidence="8 9">
    <name type="scientific">Polypedilum vanderplanki</name>
    <name type="common">Sleeping chironomid midge</name>
    <dbReference type="NCBI Taxonomy" id="319348"/>
    <lineage>
        <taxon>Eukaryota</taxon>
        <taxon>Metazoa</taxon>
        <taxon>Ecdysozoa</taxon>
        <taxon>Arthropoda</taxon>
        <taxon>Hexapoda</taxon>
        <taxon>Insecta</taxon>
        <taxon>Pterygota</taxon>
        <taxon>Neoptera</taxon>
        <taxon>Endopterygota</taxon>
        <taxon>Diptera</taxon>
        <taxon>Nematocera</taxon>
        <taxon>Chironomoidea</taxon>
        <taxon>Chironomidae</taxon>
        <taxon>Chironominae</taxon>
        <taxon>Polypedilum</taxon>
        <taxon>Polypedilum</taxon>
    </lineage>
</organism>
<keyword evidence="2 6" id="KW-0507">mRNA processing</keyword>
<dbReference type="Gene3D" id="1.10.287.3700">
    <property type="match status" value="1"/>
</dbReference>
<evidence type="ECO:0000259" key="7">
    <source>
        <dbReference type="PROSITE" id="PS50011"/>
    </source>
</evidence>
<dbReference type="FunFam" id="1.10.287.3700:FF:000001">
    <property type="entry name" value="PAN2-PAN3 deadenylation complex subunit PAN3"/>
    <property type="match status" value="1"/>
</dbReference>
<comment type="similarity">
    <text evidence="6">Belongs to the protein kinase superfamily. PAN3 family.</text>
</comment>
<evidence type="ECO:0000256" key="3">
    <source>
        <dbReference type="ARBA" id="ARBA00022741"/>
    </source>
</evidence>
<comment type="domain">
    <text evidence="6">Contains a pseudokinase domain. The protein kinase domain is predicted to be catalytically inactive because some of the residues important for catalytic activity are substituted and it lacks the equivalent of the binding site for a peptide substrate. However, it has retained an ATP-binding site and ATP-binding is required for mRNA degradation, stimulating the activity of the PAN2 nuclease in vitro. The nucleotide-binding site is juxtaposed to the RNase active site of PAN2 in the complex and may actually bind nucleosides of a poly(A) RNA rather than ATP, feeding the poly(A)-tail to the active site of the deadenylase and thus increasing the efficiency with which this distributive enzyme degrades oligo(A) RNAs.</text>
</comment>
<feature type="coiled-coil region" evidence="6">
    <location>
        <begin position="503"/>
        <end position="541"/>
    </location>
</feature>
<feature type="binding site" evidence="6">
    <location>
        <position position="266"/>
    </location>
    <ligand>
        <name>ATP</name>
        <dbReference type="ChEBI" id="CHEBI:30616"/>
    </ligand>
</feature>
<dbReference type="EMBL" id="JADBJN010000002">
    <property type="protein sequence ID" value="KAG5679213.1"/>
    <property type="molecule type" value="Genomic_DNA"/>
</dbReference>
<keyword evidence="5 6" id="KW-0175">Coiled coil</keyword>
<protein>
    <recommendedName>
        <fullName evidence="6">PAN2-PAN3 deadenylation complex subunit PAN3</fullName>
    </recommendedName>
    <alternativeName>
        <fullName evidence="6">PAB1P-dependent poly(A)-specific ribonuclease</fullName>
    </alternativeName>
    <alternativeName>
        <fullName evidence="6">Poly(A)-nuclease deadenylation complex subunit 3</fullName>
        <shortName evidence="6">PAN deadenylation complex subunit 3</shortName>
    </alternativeName>
</protein>
<comment type="caution">
    <text evidence="8">The sequence shown here is derived from an EMBL/GenBank/DDBJ whole genome shotgun (WGS) entry which is preliminary data.</text>
</comment>
<dbReference type="Proteomes" id="UP001107558">
    <property type="component" value="Chromosome 2"/>
</dbReference>
<keyword evidence="4 6" id="KW-0067">ATP-binding</keyword>
<evidence type="ECO:0000313" key="9">
    <source>
        <dbReference type="Proteomes" id="UP001107558"/>
    </source>
</evidence>
<gene>
    <name evidence="6" type="primary">PAN3</name>
    <name evidence="8" type="ORF">PVAND_008798</name>
</gene>
<evidence type="ECO:0000313" key="8">
    <source>
        <dbReference type="EMBL" id="KAG5679213.1"/>
    </source>
</evidence>
<evidence type="ECO:0000256" key="2">
    <source>
        <dbReference type="ARBA" id="ARBA00022664"/>
    </source>
</evidence>
<dbReference type="SUPFAM" id="SSF56112">
    <property type="entry name" value="Protein kinase-like (PK-like)"/>
    <property type="match status" value="1"/>
</dbReference>
<evidence type="ECO:0000256" key="4">
    <source>
        <dbReference type="ARBA" id="ARBA00022840"/>
    </source>
</evidence>
<evidence type="ECO:0000256" key="6">
    <source>
        <dbReference type="HAMAP-Rule" id="MF_03181"/>
    </source>
</evidence>
<dbReference type="GO" id="GO:0010606">
    <property type="term" value="P:positive regulation of cytoplasmic mRNA processing body assembly"/>
    <property type="evidence" value="ECO:0007669"/>
    <property type="project" value="UniProtKB-UniRule"/>
</dbReference>